<keyword evidence="1" id="KW-1133">Transmembrane helix</keyword>
<sequence>MVFKKYNVLSSLPSNADGVLFGRDAFILISTALLTVATFFPVFVAEYNFIRSINCASYPQIGECETQLDVHYYQQVRRQRRAPGMAPFIINNYLSVNLSHHSHL</sequence>
<protein>
    <submittedName>
        <fullName evidence="4">Col_cuticle_N domain-containing protein</fullName>
    </submittedName>
</protein>
<dbReference type="AlphaFoldDB" id="A0A0M3K7G3"/>
<dbReference type="WBParaSite" id="ASIM_0001690401-mRNA-1">
    <property type="protein sequence ID" value="ASIM_0001690401-mRNA-1"/>
    <property type="gene ID" value="ASIM_0001690401"/>
</dbReference>
<evidence type="ECO:0000313" key="2">
    <source>
        <dbReference type="EMBL" id="VDK57414.1"/>
    </source>
</evidence>
<gene>
    <name evidence="2" type="ORF">ASIM_LOCUS16311</name>
</gene>
<keyword evidence="3" id="KW-1185">Reference proteome</keyword>
<reference evidence="2 3" key="2">
    <citation type="submission" date="2018-11" db="EMBL/GenBank/DDBJ databases">
        <authorList>
            <consortium name="Pathogen Informatics"/>
        </authorList>
    </citation>
    <scope>NUCLEOTIDE SEQUENCE [LARGE SCALE GENOMIC DNA]</scope>
</reference>
<dbReference type="EMBL" id="UYRR01032976">
    <property type="protein sequence ID" value="VDK57414.1"/>
    <property type="molecule type" value="Genomic_DNA"/>
</dbReference>
<evidence type="ECO:0000256" key="1">
    <source>
        <dbReference type="SAM" id="Phobius"/>
    </source>
</evidence>
<name>A0A0M3K7G3_ANISI</name>
<evidence type="ECO:0000313" key="4">
    <source>
        <dbReference type="WBParaSite" id="ASIM_0001690401-mRNA-1"/>
    </source>
</evidence>
<organism evidence="4">
    <name type="scientific">Anisakis simplex</name>
    <name type="common">Herring worm</name>
    <dbReference type="NCBI Taxonomy" id="6269"/>
    <lineage>
        <taxon>Eukaryota</taxon>
        <taxon>Metazoa</taxon>
        <taxon>Ecdysozoa</taxon>
        <taxon>Nematoda</taxon>
        <taxon>Chromadorea</taxon>
        <taxon>Rhabditida</taxon>
        <taxon>Spirurina</taxon>
        <taxon>Ascaridomorpha</taxon>
        <taxon>Ascaridoidea</taxon>
        <taxon>Anisakidae</taxon>
        <taxon>Anisakis</taxon>
        <taxon>Anisakis simplex complex</taxon>
    </lineage>
</organism>
<evidence type="ECO:0000313" key="3">
    <source>
        <dbReference type="Proteomes" id="UP000267096"/>
    </source>
</evidence>
<dbReference type="Proteomes" id="UP000267096">
    <property type="component" value="Unassembled WGS sequence"/>
</dbReference>
<proteinExistence type="predicted"/>
<feature type="transmembrane region" description="Helical" evidence="1">
    <location>
        <begin position="20"/>
        <end position="44"/>
    </location>
</feature>
<accession>A0A0M3K7G3</accession>
<reference evidence="4" key="1">
    <citation type="submission" date="2017-02" db="UniProtKB">
        <authorList>
            <consortium name="WormBaseParasite"/>
        </authorList>
    </citation>
    <scope>IDENTIFICATION</scope>
</reference>
<keyword evidence="1" id="KW-0812">Transmembrane</keyword>
<keyword evidence="1" id="KW-0472">Membrane</keyword>